<evidence type="ECO:0000256" key="4">
    <source>
        <dbReference type="ARBA" id="ARBA00023155"/>
    </source>
</evidence>
<dbReference type="PANTHER" id="PTHR11850">
    <property type="entry name" value="HOMEOBOX PROTEIN TRANSCRIPTION FACTORS"/>
    <property type="match status" value="1"/>
</dbReference>
<dbReference type="Pfam" id="PF16493">
    <property type="entry name" value="Meis_PKNOX_N"/>
    <property type="match status" value="1"/>
</dbReference>
<comment type="similarity">
    <text evidence="2">Belongs to the TALE/MEIS homeobox family.</text>
</comment>
<evidence type="ECO:0000256" key="2">
    <source>
        <dbReference type="ARBA" id="ARBA00009661"/>
    </source>
</evidence>
<sequence length="385" mass="43587">MELEEKDKEVLNDKTYCSHQQQINEKEEDEVTQEENQAIDKMTLLHQALSQASVTRAKRCKQQRLALPEMKKCDKNKQLSAENHLSQSNSLAEEVFHETTEFTEACSSAIKNHKLFPIVELMSKKCEAATQNLSEASFTMDDVFQQLTEMASNGDGSLGKSELDVFLINSIIMLRLHLLELEKVAELCDDFKTKYLQTLRKKMTQESMIGCNGDSDDDLCNSPPELSDQSKNRTGQQTIAMMSTSKGMLSIPLWNAMASHSSSAHTSLSQPRISEYCSSSGIQIPEESTEEDNSDPKRKAQLPAKAVELLKTWLFLHSSHPYPSEKEKAMLSRETGLQMVQINNWFINARRRILVQSKESPDVDLIQESSSTIDCAFIPKRIRRT</sequence>
<keyword evidence="5 6" id="KW-0539">Nucleus</keyword>
<keyword evidence="3 6" id="KW-0238">DNA-binding</keyword>
<proteinExistence type="inferred from homology"/>
<dbReference type="InterPro" id="IPR001356">
    <property type="entry name" value="HD"/>
</dbReference>
<evidence type="ECO:0000256" key="5">
    <source>
        <dbReference type="ARBA" id="ARBA00023242"/>
    </source>
</evidence>
<dbReference type="InterPro" id="IPR050224">
    <property type="entry name" value="TALE_homeobox"/>
</dbReference>
<dbReference type="SMART" id="SM00389">
    <property type="entry name" value="HOX"/>
    <property type="match status" value="1"/>
</dbReference>
<evidence type="ECO:0000313" key="9">
    <source>
        <dbReference type="EnsemblMetazoa" id="OVOC5515a.1"/>
    </source>
</evidence>
<name>A0A8R1TVS7_ONCVO</name>
<dbReference type="EMBL" id="CMVM020000161">
    <property type="status" value="NOT_ANNOTATED_CDS"/>
    <property type="molecule type" value="Genomic_DNA"/>
</dbReference>
<keyword evidence="4 6" id="KW-0371">Homeobox</keyword>
<dbReference type="GO" id="GO:0005634">
    <property type="term" value="C:nucleus"/>
    <property type="evidence" value="ECO:0007669"/>
    <property type="project" value="UniProtKB-SubCell"/>
</dbReference>
<evidence type="ECO:0000256" key="6">
    <source>
        <dbReference type="PROSITE-ProRule" id="PRU00108"/>
    </source>
</evidence>
<feature type="region of interest" description="Disordered" evidence="7">
    <location>
        <begin position="210"/>
        <end position="235"/>
    </location>
</feature>
<evidence type="ECO:0000256" key="1">
    <source>
        <dbReference type="ARBA" id="ARBA00004123"/>
    </source>
</evidence>
<evidence type="ECO:0000256" key="7">
    <source>
        <dbReference type="SAM" id="MobiDB-lite"/>
    </source>
</evidence>
<evidence type="ECO:0000259" key="8">
    <source>
        <dbReference type="PROSITE" id="PS50071"/>
    </source>
</evidence>
<organism evidence="9 10">
    <name type="scientific">Onchocerca volvulus</name>
    <dbReference type="NCBI Taxonomy" id="6282"/>
    <lineage>
        <taxon>Eukaryota</taxon>
        <taxon>Metazoa</taxon>
        <taxon>Ecdysozoa</taxon>
        <taxon>Nematoda</taxon>
        <taxon>Chromadorea</taxon>
        <taxon>Rhabditida</taxon>
        <taxon>Spirurina</taxon>
        <taxon>Spiruromorpha</taxon>
        <taxon>Filarioidea</taxon>
        <taxon>Onchocercidae</taxon>
        <taxon>Onchocerca</taxon>
    </lineage>
</organism>
<dbReference type="InterPro" id="IPR032453">
    <property type="entry name" value="PKNOX/Meis_N"/>
</dbReference>
<dbReference type="GO" id="GO:0000987">
    <property type="term" value="F:cis-regulatory region sequence-specific DNA binding"/>
    <property type="evidence" value="ECO:0007669"/>
    <property type="project" value="UniProtKB-ARBA"/>
</dbReference>
<evidence type="ECO:0000256" key="3">
    <source>
        <dbReference type="ARBA" id="ARBA00023125"/>
    </source>
</evidence>
<feature type="domain" description="Homeobox" evidence="8">
    <location>
        <begin position="293"/>
        <end position="356"/>
    </location>
</feature>
<protein>
    <submittedName>
        <fullName evidence="9">Homeobox domain-containing protein</fullName>
    </submittedName>
</protein>
<keyword evidence="10" id="KW-1185">Reference proteome</keyword>
<dbReference type="Gene3D" id="1.10.10.60">
    <property type="entry name" value="Homeodomain-like"/>
    <property type="match status" value="1"/>
</dbReference>
<dbReference type="CDD" id="cd00086">
    <property type="entry name" value="homeodomain"/>
    <property type="match status" value="1"/>
</dbReference>
<dbReference type="GO" id="GO:0006355">
    <property type="term" value="P:regulation of DNA-templated transcription"/>
    <property type="evidence" value="ECO:0007669"/>
    <property type="project" value="InterPro"/>
</dbReference>
<feature type="DNA-binding region" description="Homeobox" evidence="6">
    <location>
        <begin position="295"/>
        <end position="357"/>
    </location>
</feature>
<evidence type="ECO:0000313" key="10">
    <source>
        <dbReference type="Proteomes" id="UP000024404"/>
    </source>
</evidence>
<dbReference type="SUPFAM" id="SSF46689">
    <property type="entry name" value="Homeodomain-like"/>
    <property type="match status" value="1"/>
</dbReference>
<dbReference type="InterPro" id="IPR009057">
    <property type="entry name" value="Homeodomain-like_sf"/>
</dbReference>
<comment type="subcellular location">
    <subcellularLocation>
        <location evidence="1 6">Nucleus</location>
    </subcellularLocation>
</comment>
<dbReference type="EnsemblMetazoa" id="OVOC5515a.1">
    <property type="protein sequence ID" value="OVOC5515a.1"/>
    <property type="gene ID" value="WBGene00242324"/>
</dbReference>
<dbReference type="Proteomes" id="UP000024404">
    <property type="component" value="Unassembled WGS sequence"/>
</dbReference>
<dbReference type="AlphaFoldDB" id="A0A8R1TVS7"/>
<dbReference type="InterPro" id="IPR008422">
    <property type="entry name" value="KN_HD"/>
</dbReference>
<reference evidence="9" key="2">
    <citation type="submission" date="2022-06" db="UniProtKB">
        <authorList>
            <consortium name="EnsemblMetazoa"/>
        </authorList>
    </citation>
    <scope>IDENTIFICATION</scope>
</reference>
<dbReference type="Pfam" id="PF05920">
    <property type="entry name" value="Homeobox_KN"/>
    <property type="match status" value="1"/>
</dbReference>
<accession>A0A8R1TVS7</accession>
<reference evidence="10" key="1">
    <citation type="submission" date="2013-10" db="EMBL/GenBank/DDBJ databases">
        <title>Genome sequencing of Onchocerca volvulus.</title>
        <authorList>
            <person name="Cotton J."/>
            <person name="Tsai J."/>
            <person name="Stanley E."/>
            <person name="Tracey A."/>
            <person name="Holroyd N."/>
            <person name="Lustigman S."/>
            <person name="Berriman M."/>
        </authorList>
    </citation>
    <scope>NUCLEOTIDE SEQUENCE</scope>
</reference>
<dbReference type="PROSITE" id="PS50071">
    <property type="entry name" value="HOMEOBOX_2"/>
    <property type="match status" value="1"/>
</dbReference>